<keyword evidence="2 4" id="KW-0804">Transcription</keyword>
<feature type="domain" description="DNA-directed RNA polymerase RpoA/D/Rpb3-type" evidence="5">
    <location>
        <begin position="47"/>
        <end position="302"/>
    </location>
</feature>
<comment type="subcellular location">
    <subcellularLocation>
        <location evidence="4">Cytoplasm</location>
    </subcellularLocation>
</comment>
<dbReference type="InterPro" id="IPR036603">
    <property type="entry name" value="RBP11-like"/>
</dbReference>
<comment type="caution">
    <text evidence="4">Lacks conserved residue(s) required for the propagation of feature annotation.</text>
</comment>
<comment type="similarity">
    <text evidence="3 4">Belongs to the archaeal Rpo3/eukaryotic RPB3 RNA polymerase subunit family.</text>
</comment>
<dbReference type="SMART" id="SM00662">
    <property type="entry name" value="RPOLD"/>
    <property type="match status" value="1"/>
</dbReference>
<comment type="function">
    <text evidence="4">DNA-dependent RNA polymerase (RNAP) catalyzes the transcription of DNA into RNA using the four ribonucleoside triphosphates as substrates.</text>
</comment>
<evidence type="ECO:0000313" key="7">
    <source>
        <dbReference type="Proteomes" id="UP001208689"/>
    </source>
</evidence>
<accession>A0ABY6HYW1</accession>
<dbReference type="Pfam" id="PF01000">
    <property type="entry name" value="RNA_pol_A_bac"/>
    <property type="match status" value="1"/>
</dbReference>
<keyword evidence="4 6" id="KW-0548">Nucleotidyltransferase</keyword>
<protein>
    <recommendedName>
        <fullName evidence="4">DNA-directed RNA polymerase subunit Rpo3</fullName>
        <ecNumber evidence="4">2.7.7.6</ecNumber>
    </recommendedName>
    <alternativeName>
        <fullName evidence="4">DNA-directed RNA polymerase subunit D</fullName>
    </alternativeName>
</protein>
<reference evidence="6" key="1">
    <citation type="submission" date="2022-09" db="EMBL/GenBank/DDBJ databases">
        <title>Actin cytoskeleton and complex cell architecture in an #Asgard archaeon.</title>
        <authorList>
            <person name="Ponce Toledo R.I."/>
            <person name="Schleper C."/>
            <person name="Rodrigues Oliveira T."/>
            <person name="Wollweber F."/>
            <person name="Xu J."/>
            <person name="Rittmann S."/>
            <person name="Klingl A."/>
            <person name="Pilhofer M."/>
        </authorList>
    </citation>
    <scope>NUCLEOTIDE SEQUENCE</scope>
    <source>
        <strain evidence="6">B-35</strain>
    </source>
</reference>
<dbReference type="SUPFAM" id="SSF55257">
    <property type="entry name" value="RBP11-like subunits of RNA polymerase"/>
    <property type="match status" value="1"/>
</dbReference>
<keyword evidence="4 6" id="KW-0808">Transferase</keyword>
<keyword evidence="7" id="KW-1185">Reference proteome</keyword>
<evidence type="ECO:0000259" key="5">
    <source>
        <dbReference type="SMART" id="SM00662"/>
    </source>
</evidence>
<dbReference type="Gene3D" id="2.170.120.12">
    <property type="entry name" value="DNA-directed RNA polymerase, insert domain"/>
    <property type="match status" value="1"/>
</dbReference>
<dbReference type="EMBL" id="CP104013">
    <property type="protein sequence ID" value="UYP47761.1"/>
    <property type="molecule type" value="Genomic_DNA"/>
</dbReference>
<dbReference type="InterPro" id="IPR050518">
    <property type="entry name" value="Rpo3/RPB3_RNA_Pol_subunit"/>
</dbReference>
<dbReference type="GO" id="GO:0000428">
    <property type="term" value="C:DNA-directed RNA polymerase complex"/>
    <property type="evidence" value="ECO:0007669"/>
    <property type="project" value="UniProtKB-KW"/>
</dbReference>
<dbReference type="Proteomes" id="UP001208689">
    <property type="component" value="Chromosome"/>
</dbReference>
<dbReference type="PANTHER" id="PTHR11800">
    <property type="entry name" value="DNA-DIRECTED RNA POLYMERASE"/>
    <property type="match status" value="1"/>
</dbReference>
<dbReference type="InterPro" id="IPR011263">
    <property type="entry name" value="DNA-dir_RNA_pol_RpoA/D/Rpb3"/>
</dbReference>
<dbReference type="InterPro" id="IPR036643">
    <property type="entry name" value="RNApol_insert_sf"/>
</dbReference>
<proteinExistence type="inferred from homology"/>
<dbReference type="HAMAP" id="MF_00320">
    <property type="entry name" value="RNApol_arch_Rpo3"/>
    <property type="match status" value="1"/>
</dbReference>
<organism evidence="6 7">
    <name type="scientific">Candidatus Lokiarchaeum ossiferum</name>
    <dbReference type="NCBI Taxonomy" id="2951803"/>
    <lineage>
        <taxon>Archaea</taxon>
        <taxon>Promethearchaeati</taxon>
        <taxon>Promethearchaeota</taxon>
        <taxon>Promethearchaeia</taxon>
        <taxon>Promethearchaeales</taxon>
        <taxon>Promethearchaeaceae</taxon>
        <taxon>Candidatus Lokiarchaeum</taxon>
    </lineage>
</organism>
<sequence>MDEKPENVSKNPIVKIESLFFFIVIPTELIPVKIDVFERIQNKNLDIVRFVLDGVGVELANAFRRIVLTDVPSMAITEVLFIENDSVLYDEMIAHRLGLIPITSDLKNYNLPEECSCGGQGCTLCQAQLMAEVHADNGERTVYSGDLESMDPKIHPVNGDFIIGKLGKKSSLVFEAYAQLGRGKEHAKFQPVCSIGYKYYPDVVIDNSLFSSEEEIDEVIKKDHTQLFQKVDGKLVLPENYWQGPDFTGSCEKYCPPGAVKVNYVPNKFVFTVEGSGAVPLKEIFAKAVEVFLEKVDEFEDQLSNIQITQKVIAKYEN</sequence>
<dbReference type="InterPro" id="IPR011262">
    <property type="entry name" value="DNA-dir_RNA_pol_insert"/>
</dbReference>
<dbReference type="NCBIfam" id="NF001988">
    <property type="entry name" value="PRK00783.1"/>
    <property type="match status" value="1"/>
</dbReference>
<dbReference type="InterPro" id="IPR022842">
    <property type="entry name" value="RNAP_Rpo3/Rpb3/RPAC1"/>
</dbReference>
<evidence type="ECO:0000256" key="3">
    <source>
        <dbReference type="ARBA" id="ARBA00025804"/>
    </source>
</evidence>
<evidence type="ECO:0000313" key="6">
    <source>
        <dbReference type="EMBL" id="UYP47761.1"/>
    </source>
</evidence>
<comment type="catalytic activity">
    <reaction evidence="4">
        <text>RNA(n) + a ribonucleoside 5'-triphosphate = RNA(n+1) + diphosphate</text>
        <dbReference type="Rhea" id="RHEA:21248"/>
        <dbReference type="Rhea" id="RHEA-COMP:14527"/>
        <dbReference type="Rhea" id="RHEA-COMP:17342"/>
        <dbReference type="ChEBI" id="CHEBI:33019"/>
        <dbReference type="ChEBI" id="CHEBI:61557"/>
        <dbReference type="ChEBI" id="CHEBI:140395"/>
        <dbReference type="EC" id="2.7.7.6"/>
    </reaction>
</comment>
<comment type="subunit">
    <text evidence="4">Part of the RNA polymerase complex.</text>
</comment>
<dbReference type="PROSITE" id="PS00446">
    <property type="entry name" value="RNA_POL_D_30KD"/>
    <property type="match status" value="1"/>
</dbReference>
<gene>
    <name evidence="4" type="primary">rpo3</name>
    <name evidence="4" type="synonym">rpoD</name>
    <name evidence="6" type="ORF">NEF87_004046</name>
</gene>
<dbReference type="Gene3D" id="3.30.70.20">
    <property type="match status" value="1"/>
</dbReference>
<dbReference type="PANTHER" id="PTHR11800:SF2">
    <property type="entry name" value="DNA-DIRECTED RNA POLYMERASE II SUBUNIT RPB3"/>
    <property type="match status" value="1"/>
</dbReference>
<keyword evidence="1 4" id="KW-0240">DNA-directed RNA polymerase</keyword>
<dbReference type="SUPFAM" id="SSF56553">
    <property type="entry name" value="Insert subdomain of RNA polymerase alpha subunit"/>
    <property type="match status" value="1"/>
</dbReference>
<evidence type="ECO:0000256" key="2">
    <source>
        <dbReference type="ARBA" id="ARBA00023163"/>
    </source>
</evidence>
<keyword evidence="4" id="KW-0963">Cytoplasm</keyword>
<evidence type="ECO:0000256" key="4">
    <source>
        <dbReference type="HAMAP-Rule" id="MF_00320"/>
    </source>
</evidence>
<dbReference type="GO" id="GO:0003899">
    <property type="term" value="F:DNA-directed RNA polymerase activity"/>
    <property type="evidence" value="ECO:0007669"/>
    <property type="project" value="UniProtKB-EC"/>
</dbReference>
<dbReference type="InterPro" id="IPR001514">
    <property type="entry name" value="DNA-dir_RNA_pol_30-40kDasu_CS"/>
</dbReference>
<dbReference type="Gene3D" id="3.30.1360.10">
    <property type="entry name" value="RNA polymerase, RBP11-like subunit"/>
    <property type="match status" value="1"/>
</dbReference>
<dbReference type="EC" id="2.7.7.6" evidence="4"/>
<name>A0ABY6HYW1_9ARCH</name>
<dbReference type="Pfam" id="PF01193">
    <property type="entry name" value="RNA_pol_L"/>
    <property type="match status" value="1"/>
</dbReference>
<evidence type="ECO:0000256" key="1">
    <source>
        <dbReference type="ARBA" id="ARBA00022478"/>
    </source>
</evidence>